<keyword evidence="3" id="KW-0813">Transport</keyword>
<dbReference type="InterPro" id="IPR005829">
    <property type="entry name" value="Sugar_transporter_CS"/>
</dbReference>
<dbReference type="PROSITE" id="PS00216">
    <property type="entry name" value="SUGAR_TRANSPORT_1"/>
    <property type="match status" value="1"/>
</dbReference>
<evidence type="ECO:0000256" key="5">
    <source>
        <dbReference type="ARBA" id="ARBA00022692"/>
    </source>
</evidence>
<dbReference type="Pfam" id="PF07690">
    <property type="entry name" value="MFS_1"/>
    <property type="match status" value="1"/>
</dbReference>
<feature type="transmembrane region" description="Helical" evidence="9">
    <location>
        <begin position="275"/>
        <end position="292"/>
    </location>
</feature>
<feature type="transmembrane region" description="Helical" evidence="9">
    <location>
        <begin position="234"/>
        <end position="255"/>
    </location>
</feature>
<dbReference type="Gene3D" id="1.20.1250.20">
    <property type="entry name" value="MFS general substrate transporter like domains"/>
    <property type="match status" value="2"/>
</dbReference>
<evidence type="ECO:0000256" key="7">
    <source>
        <dbReference type="ARBA" id="ARBA00022989"/>
    </source>
</evidence>
<dbReference type="InterPro" id="IPR036259">
    <property type="entry name" value="MFS_trans_sf"/>
</dbReference>
<gene>
    <name evidence="11" type="ORF">JYU14_01495</name>
</gene>
<evidence type="ECO:0000313" key="11">
    <source>
        <dbReference type="EMBL" id="MBN4066740.1"/>
    </source>
</evidence>
<organism evidence="11 12">
    <name type="scientific">Simkania negevensis</name>
    <dbReference type="NCBI Taxonomy" id="83561"/>
    <lineage>
        <taxon>Bacteria</taxon>
        <taxon>Pseudomonadati</taxon>
        <taxon>Chlamydiota</taxon>
        <taxon>Chlamydiia</taxon>
        <taxon>Parachlamydiales</taxon>
        <taxon>Simkaniaceae</taxon>
        <taxon>Simkania</taxon>
    </lineage>
</organism>
<feature type="transmembrane region" description="Helical" evidence="9">
    <location>
        <begin position="104"/>
        <end position="124"/>
    </location>
</feature>
<evidence type="ECO:0000259" key="10">
    <source>
        <dbReference type="PROSITE" id="PS50850"/>
    </source>
</evidence>
<dbReference type="PROSITE" id="PS50850">
    <property type="entry name" value="MFS"/>
    <property type="match status" value="1"/>
</dbReference>
<comment type="subcellular location">
    <subcellularLocation>
        <location evidence="1">Cell membrane</location>
        <topology evidence="1">Multi-pass membrane protein</topology>
    </subcellularLocation>
</comment>
<keyword evidence="8 9" id="KW-0472">Membrane</keyword>
<evidence type="ECO:0000256" key="8">
    <source>
        <dbReference type="ARBA" id="ARBA00023136"/>
    </source>
</evidence>
<keyword evidence="12" id="KW-1185">Reference proteome</keyword>
<evidence type="ECO:0000256" key="4">
    <source>
        <dbReference type="ARBA" id="ARBA00022475"/>
    </source>
</evidence>
<proteinExistence type="inferred from homology"/>
<evidence type="ECO:0000313" key="12">
    <source>
        <dbReference type="Proteomes" id="UP000722121"/>
    </source>
</evidence>
<evidence type="ECO:0000256" key="9">
    <source>
        <dbReference type="SAM" id="Phobius"/>
    </source>
</evidence>
<protein>
    <submittedName>
        <fullName evidence="11">MFS transporter</fullName>
    </submittedName>
</protein>
<accession>A0ABS3AR01</accession>
<feature type="transmembrane region" description="Helical" evidence="9">
    <location>
        <begin position="145"/>
        <end position="168"/>
    </location>
</feature>
<evidence type="ECO:0000256" key="2">
    <source>
        <dbReference type="ARBA" id="ARBA00008240"/>
    </source>
</evidence>
<comment type="caution">
    <text evidence="11">The sequence shown here is derived from an EMBL/GenBank/DDBJ whole genome shotgun (WGS) entry which is preliminary data.</text>
</comment>
<dbReference type="PANTHER" id="PTHR43528">
    <property type="entry name" value="ALPHA-KETOGLUTARATE PERMEASE"/>
    <property type="match status" value="1"/>
</dbReference>
<dbReference type="InterPro" id="IPR051084">
    <property type="entry name" value="H+-coupled_symporters"/>
</dbReference>
<keyword evidence="7 9" id="KW-1133">Transmembrane helix</keyword>
<feature type="transmembrane region" description="Helical" evidence="9">
    <location>
        <begin position="299"/>
        <end position="319"/>
    </location>
</feature>
<keyword evidence="4" id="KW-1003">Cell membrane</keyword>
<reference evidence="11 12" key="1">
    <citation type="submission" date="2021-02" db="EMBL/GenBank/DDBJ databases">
        <title>Activity-based single-cell genomes from oceanic crustal fluid captures similar information to metagenomic and metatranscriptomic surveys with orders of magnitude less sampling.</title>
        <authorList>
            <person name="D'Angelo T.S."/>
            <person name="Orcutt B.N."/>
        </authorList>
    </citation>
    <scope>NUCLEOTIDE SEQUENCE [LARGE SCALE GENOMIC DNA]</scope>
    <source>
        <strain evidence="11">AH-315-G07</strain>
    </source>
</reference>
<dbReference type="InterPro" id="IPR011701">
    <property type="entry name" value="MFS"/>
</dbReference>
<evidence type="ECO:0000256" key="1">
    <source>
        <dbReference type="ARBA" id="ARBA00004651"/>
    </source>
</evidence>
<feature type="transmembrane region" description="Helical" evidence="9">
    <location>
        <begin position="325"/>
        <end position="350"/>
    </location>
</feature>
<name>A0ABS3AR01_9BACT</name>
<dbReference type="EMBL" id="JAFITR010000020">
    <property type="protein sequence ID" value="MBN4066740.1"/>
    <property type="molecule type" value="Genomic_DNA"/>
</dbReference>
<feature type="domain" description="Major facilitator superfamily (MFS) profile" evidence="10">
    <location>
        <begin position="8"/>
        <end position="419"/>
    </location>
</feature>
<evidence type="ECO:0000256" key="6">
    <source>
        <dbReference type="ARBA" id="ARBA00022847"/>
    </source>
</evidence>
<feature type="transmembrane region" description="Helical" evidence="9">
    <location>
        <begin position="396"/>
        <end position="414"/>
    </location>
</feature>
<keyword evidence="5 9" id="KW-0812">Transmembrane</keyword>
<feature type="transmembrane region" description="Helical" evidence="9">
    <location>
        <begin position="80"/>
        <end position="98"/>
    </location>
</feature>
<feature type="transmembrane region" description="Helical" evidence="9">
    <location>
        <begin position="180"/>
        <end position="199"/>
    </location>
</feature>
<keyword evidence="6" id="KW-0769">Symport</keyword>
<evidence type="ECO:0000256" key="3">
    <source>
        <dbReference type="ARBA" id="ARBA00022448"/>
    </source>
</evidence>
<feature type="transmembrane region" description="Helical" evidence="9">
    <location>
        <begin position="9"/>
        <end position="29"/>
    </location>
</feature>
<comment type="similarity">
    <text evidence="2">Belongs to the major facilitator superfamily. Metabolite:H+ Symporter (MHS) family (TC 2.A.1.6) family.</text>
</comment>
<feature type="transmembrane region" description="Helical" evidence="9">
    <location>
        <begin position="44"/>
        <end position="68"/>
    </location>
</feature>
<sequence>MRKGVAKVIVLSSMGGAIEFYDFTIYLFLSSELKSLFFPSSDRFVSLLGVLLMFALGYLVRPIGGVLFGHFGDRYGRKKVFTASVMFMAISTFLIGLLPTFSTAGIYSVIMLVILRLIQGLSLGGEIPGALTFVGEYVKKEIRGLTCAIVFASLISGMVIGSIFVLLLEYCLDHEQMLAYGWRIPFLCGGLAGMISFVMRKKLSETVIFQTFEQEAEAHRMPIFNVFTKHFKGLIASVLLVWLVASVVTLLYIFMPTYLINYLNYPEKHVDTLNTINIIIFALLIVPAGWMSDRLGRRPVIFFGALGLFVFGFPLFLLLGIGSLFWLGVSMFVFSIFCSAIAGAFSSALVEQFATESRYSGVAVAYNISFAIFGGLTPLIAILLVRYTTIIASPSFYLMLSGLAAVIGCSLMRVRHRASLN</sequence>
<dbReference type="InterPro" id="IPR020846">
    <property type="entry name" value="MFS_dom"/>
</dbReference>
<dbReference type="SUPFAM" id="SSF103473">
    <property type="entry name" value="MFS general substrate transporter"/>
    <property type="match status" value="1"/>
</dbReference>
<dbReference type="PANTHER" id="PTHR43528:SF7">
    <property type="entry name" value="MFS TRANSPORTER"/>
    <property type="match status" value="1"/>
</dbReference>
<dbReference type="PROSITE" id="PS00217">
    <property type="entry name" value="SUGAR_TRANSPORT_2"/>
    <property type="match status" value="1"/>
</dbReference>
<dbReference type="Proteomes" id="UP000722121">
    <property type="component" value="Unassembled WGS sequence"/>
</dbReference>
<feature type="transmembrane region" description="Helical" evidence="9">
    <location>
        <begin position="362"/>
        <end position="384"/>
    </location>
</feature>